<dbReference type="Proteomes" id="UP001178662">
    <property type="component" value="Chromosome"/>
</dbReference>
<protein>
    <submittedName>
        <fullName evidence="3">DUF5060 domain-containing protein</fullName>
    </submittedName>
</protein>
<feature type="transmembrane region" description="Helical" evidence="1">
    <location>
        <begin position="12"/>
        <end position="32"/>
    </location>
</feature>
<dbReference type="AlphaFoldDB" id="A0AA95JC26"/>
<sequence>MLKNLSAKARIGVVALIVLIGIGIVTLVVILASNKDQATEATPIVKDVILFEDADGMLGPTLIETTVMVEQPGLYEKFELMLKLQQTYNNPFDPDEIDLSAVFVSPQGKEWHINGFYNGYNWRVRFAPNEVGNWRYRIVMKDKTGTNYGEEAGFEAVTSARKGWIRVSNQNKRFFEHDNGTSFYGVGVAYPWSVSESRLDIIKASGGNLITYWNGDYDSGGGKNQLESVSSGIGRYDTYKAERVDEIVDLLEAREMKMNFAIWPHDSLTDKLPGWPATWQKNAYSTLGEAKDFYTSEEMWKYQEKLYRYIIARWGHSEAIGTWDLVVEISGTDGWALGDPKAANAWIEKVHRYFKENDPYNHPTNGSRAGNEDDYWAEGYKVLDVSDRENYYGLNAAEYAKDIQMRWPRYEKPLVIGETGNIADVNTYHDAIWTGLSNGLAGIPVWWDITKMNDEMFTQMKAISTFVERISFNEAREPIALASKMIQQQLDKEQPIPYGKSATDWSQPDWAQANLDENGAQYSVKEDGDALATQMRFATGSFSQGAVTTYFNKSDWSYYDQLHIDVYIEQQGSEEIKVRPVLFPNNTWDEGEDISDVKLTSGQWTTLAIPLRNAPEYYWRNASITEADLKLMMGLGLKFYTVASSTSAKPVVVKFKNPRLIADQAPTIEVQESKGWVMKGNSTSYGWLIAGNGTAGGKSANIEGLGPIHATVSWFDPWKGEFIGDTAVESKGDRLTITAPNTSNRDVAFIISRNE</sequence>
<dbReference type="Gene3D" id="2.60.40.10">
    <property type="entry name" value="Immunoglobulins"/>
    <property type="match status" value="1"/>
</dbReference>
<dbReference type="Gene3D" id="3.20.20.80">
    <property type="entry name" value="Glycosidases"/>
    <property type="match status" value="1"/>
</dbReference>
<proteinExistence type="predicted"/>
<dbReference type="InterPro" id="IPR017853">
    <property type="entry name" value="GH"/>
</dbReference>
<evidence type="ECO:0000313" key="4">
    <source>
        <dbReference type="Proteomes" id="UP001178662"/>
    </source>
</evidence>
<keyword evidence="1" id="KW-0472">Membrane</keyword>
<feature type="domain" description="DUF5060" evidence="2">
    <location>
        <begin position="75"/>
        <end position="139"/>
    </location>
</feature>
<dbReference type="Gene3D" id="2.60.120.260">
    <property type="entry name" value="Galactose-binding domain-like"/>
    <property type="match status" value="1"/>
</dbReference>
<keyword evidence="1" id="KW-1133">Transmembrane helix</keyword>
<evidence type="ECO:0000313" key="3">
    <source>
        <dbReference type="EMBL" id="WEK54741.1"/>
    </source>
</evidence>
<name>A0AA95JC26_9BACL</name>
<keyword evidence="4" id="KW-1185">Reference proteome</keyword>
<accession>A0AA95JC26</accession>
<dbReference type="InterPro" id="IPR013783">
    <property type="entry name" value="Ig-like_fold"/>
</dbReference>
<reference evidence="3" key="1">
    <citation type="submission" date="2023-03" db="EMBL/GenBank/DDBJ databases">
        <title>Andean soil-derived lignocellulolytic bacterial consortium as a source of novel taxa and putative plastic-active enzymes.</title>
        <authorList>
            <person name="Diaz-Garcia L."/>
            <person name="Chuvochina M."/>
            <person name="Feuerriegel G."/>
            <person name="Bunk B."/>
            <person name="Sproer C."/>
            <person name="Streit W.R."/>
            <person name="Rodriguez L.M."/>
            <person name="Overmann J."/>
            <person name="Jimenez D.J."/>
        </authorList>
    </citation>
    <scope>NUCLEOTIDE SEQUENCE</scope>
    <source>
        <strain evidence="3">MAG 2441</strain>
    </source>
</reference>
<dbReference type="Pfam" id="PF16586">
    <property type="entry name" value="DUF5060"/>
    <property type="match status" value="1"/>
</dbReference>
<evidence type="ECO:0000259" key="2">
    <source>
        <dbReference type="Pfam" id="PF16586"/>
    </source>
</evidence>
<dbReference type="SUPFAM" id="SSF51445">
    <property type="entry name" value="(Trans)glycosidases"/>
    <property type="match status" value="1"/>
</dbReference>
<keyword evidence="1" id="KW-0812">Transmembrane</keyword>
<gene>
    <name evidence="3" type="ORF">P0Y55_01280</name>
</gene>
<dbReference type="InterPro" id="IPR032260">
    <property type="entry name" value="DUF5060"/>
</dbReference>
<evidence type="ECO:0000256" key="1">
    <source>
        <dbReference type="SAM" id="Phobius"/>
    </source>
</evidence>
<organism evidence="3 4">
    <name type="scientific">Candidatus Cohnella colombiensis</name>
    <dbReference type="NCBI Taxonomy" id="3121368"/>
    <lineage>
        <taxon>Bacteria</taxon>
        <taxon>Bacillati</taxon>
        <taxon>Bacillota</taxon>
        <taxon>Bacilli</taxon>
        <taxon>Bacillales</taxon>
        <taxon>Paenibacillaceae</taxon>
        <taxon>Cohnella</taxon>
    </lineage>
</organism>
<dbReference type="EMBL" id="CP119317">
    <property type="protein sequence ID" value="WEK54741.1"/>
    <property type="molecule type" value="Genomic_DNA"/>
</dbReference>